<gene>
    <name evidence="2" type="ORF">EAJ18_06875</name>
</gene>
<dbReference type="Proteomes" id="UP000292985">
    <property type="component" value="Unassembled WGS sequence"/>
</dbReference>
<dbReference type="InterPro" id="IPR041180">
    <property type="entry name" value="Nmad2"/>
</dbReference>
<sequence>MKHFTYKIDHDFGLAPNPFWGYCTLAICKSSIRRNSNLNIGSWVFGTGSVKLKNLHKLIYAMRVDETLTFNEYWNDPRFSHKKPILSGSLPQLYGDNVYHQDPTTGIWIQEDSAHSLANGFVNQKHLDRDISGKNVLISQNFYYFGDHAVDIPQDLIESICTNSRDKQFVEEEPAIQLLLWLEQEGYNKNYLYGNPISWKQHTK</sequence>
<comment type="caution">
    <text evidence="2">The sequence shown here is derived from an EMBL/GenBank/DDBJ whole genome shotgun (WGS) entry which is preliminary data.</text>
</comment>
<reference evidence="2 3" key="1">
    <citation type="journal article" date="2019" name="Science, e1252229">
        <title>Invertible promoters mediate bacterial phase variation, antibiotic resistance, and host adaptation in the gut.</title>
        <authorList>
            <person name="Jiang X."/>
            <person name="Hall A.B."/>
            <person name="Arthur T.D."/>
            <person name="Plichta D.R."/>
            <person name="Covington C.T."/>
            <person name="Poyet M."/>
            <person name="Crothers J."/>
            <person name="Moses P.L."/>
            <person name="Tolonen A.C."/>
            <person name="Vlamakis H."/>
            <person name="Alm E.J."/>
            <person name="Xavier R.J."/>
        </authorList>
    </citation>
    <scope>NUCLEOTIDE SEQUENCE [LARGE SCALE GENOMIC DNA]</scope>
    <source>
        <strain evidence="3">ca_0067</strain>
    </source>
</reference>
<evidence type="ECO:0000313" key="2">
    <source>
        <dbReference type="EMBL" id="RYT45474.1"/>
    </source>
</evidence>
<keyword evidence="3" id="KW-1185">Reference proteome</keyword>
<dbReference type="EMBL" id="RCYA01000002">
    <property type="protein sequence ID" value="RYT45474.1"/>
    <property type="molecule type" value="Genomic_DNA"/>
</dbReference>
<evidence type="ECO:0000259" key="1">
    <source>
        <dbReference type="Pfam" id="PF18753"/>
    </source>
</evidence>
<evidence type="ECO:0000313" key="3">
    <source>
        <dbReference type="Proteomes" id="UP000292985"/>
    </source>
</evidence>
<organism evidence="2 3">
    <name type="scientific">Citrobacter amalonaticus</name>
    <dbReference type="NCBI Taxonomy" id="35703"/>
    <lineage>
        <taxon>Bacteria</taxon>
        <taxon>Pseudomonadati</taxon>
        <taxon>Pseudomonadota</taxon>
        <taxon>Gammaproteobacteria</taxon>
        <taxon>Enterobacterales</taxon>
        <taxon>Enterobacteriaceae</taxon>
        <taxon>Citrobacter</taxon>
    </lineage>
</organism>
<protein>
    <recommendedName>
        <fullName evidence="1">Nucleotide modification associated domain-containing protein</fullName>
    </recommendedName>
</protein>
<feature type="domain" description="Nucleotide modification associated" evidence="1">
    <location>
        <begin position="3"/>
        <end position="201"/>
    </location>
</feature>
<proteinExistence type="predicted"/>
<dbReference type="RefSeq" id="WP_130097415.1">
    <property type="nucleotide sequence ID" value="NZ_RCYA01000002.1"/>
</dbReference>
<dbReference type="Pfam" id="PF18753">
    <property type="entry name" value="Nmad2"/>
    <property type="match status" value="1"/>
</dbReference>
<accession>A0ABY0HZ38</accession>
<name>A0ABY0HZ38_CITAM</name>